<dbReference type="GO" id="GO:0034599">
    <property type="term" value="P:cellular response to oxidative stress"/>
    <property type="evidence" value="ECO:0007669"/>
    <property type="project" value="TreeGrafter"/>
</dbReference>
<evidence type="ECO:0000259" key="9">
    <source>
        <dbReference type="Pfam" id="PF07992"/>
    </source>
</evidence>
<dbReference type="GO" id="GO:0006749">
    <property type="term" value="P:glutathione metabolic process"/>
    <property type="evidence" value="ECO:0007669"/>
    <property type="project" value="TreeGrafter"/>
</dbReference>
<dbReference type="InterPro" id="IPR036188">
    <property type="entry name" value="FAD/NAD-bd_sf"/>
</dbReference>
<keyword evidence="7" id="KW-0676">Redox-active center</keyword>
<evidence type="ECO:0000256" key="5">
    <source>
        <dbReference type="ARBA" id="ARBA00023002"/>
    </source>
</evidence>
<dbReference type="PRINTS" id="PR00411">
    <property type="entry name" value="PNDRDTASEI"/>
</dbReference>
<organism evidence="10 11">
    <name type="scientific">Nepenthes gracilis</name>
    <name type="common">Slender pitcher plant</name>
    <dbReference type="NCBI Taxonomy" id="150966"/>
    <lineage>
        <taxon>Eukaryota</taxon>
        <taxon>Viridiplantae</taxon>
        <taxon>Streptophyta</taxon>
        <taxon>Embryophyta</taxon>
        <taxon>Tracheophyta</taxon>
        <taxon>Spermatophyta</taxon>
        <taxon>Magnoliopsida</taxon>
        <taxon>eudicotyledons</taxon>
        <taxon>Gunneridae</taxon>
        <taxon>Pentapetalae</taxon>
        <taxon>Caryophyllales</taxon>
        <taxon>Nepenthaceae</taxon>
        <taxon>Nepenthes</taxon>
    </lineage>
</organism>
<evidence type="ECO:0000259" key="8">
    <source>
        <dbReference type="Pfam" id="PF02852"/>
    </source>
</evidence>
<dbReference type="InterPro" id="IPR046952">
    <property type="entry name" value="GSHR/TRXR-like"/>
</dbReference>
<comment type="similarity">
    <text evidence="2">Belongs to the class-I pyridine nucleotide-disulfide oxidoreductase family.</text>
</comment>
<dbReference type="InterPro" id="IPR023753">
    <property type="entry name" value="FAD/NAD-binding_dom"/>
</dbReference>
<comment type="cofactor">
    <cofactor evidence="1">
        <name>FAD</name>
        <dbReference type="ChEBI" id="CHEBI:57692"/>
    </cofactor>
</comment>
<evidence type="ECO:0000256" key="2">
    <source>
        <dbReference type="ARBA" id="ARBA00007532"/>
    </source>
</evidence>
<dbReference type="SUPFAM" id="SSF51905">
    <property type="entry name" value="FAD/NAD(P)-binding domain"/>
    <property type="match status" value="1"/>
</dbReference>
<dbReference type="InterPro" id="IPR004099">
    <property type="entry name" value="Pyr_nucl-diS_OxRdtase_dimer"/>
</dbReference>
<evidence type="ECO:0000256" key="3">
    <source>
        <dbReference type="ARBA" id="ARBA00022630"/>
    </source>
</evidence>
<dbReference type="Gene3D" id="3.50.50.60">
    <property type="entry name" value="FAD/NAD(P)-binding domain"/>
    <property type="match status" value="1"/>
</dbReference>
<keyword evidence="4" id="KW-0274">FAD</keyword>
<evidence type="ECO:0000256" key="7">
    <source>
        <dbReference type="ARBA" id="ARBA00023284"/>
    </source>
</evidence>
<dbReference type="EMBL" id="BSYO01000039">
    <property type="protein sequence ID" value="GMH30839.1"/>
    <property type="molecule type" value="Genomic_DNA"/>
</dbReference>
<sequence length="305" mass="32927">MHPNICIFCFTADETPQAILKSADGLLSLKSDKGTASSFSDVMFATGRRPNTKNLGLEMVGVKMTRNGGIEVDEYSRTSVPSTWAVGDATDRMNLTPVALMEGMALAKTLFRNEPTKPDYRAVPTAVFSQPPIAQVGLTEGQAVQGYGDIDIFTANFRPLKATVSGLRDRVLMKLVVWLLLTLNTKHYGFAVSVKAGLTKADFDATVGIHTSSAEEIVTMRTPTQKIRSGPPENPVPFTALASIFRLMTERIPANGPKEATVFVLILLILHGMCTSLTLASIRLAISADFIPECSLVPVTVIARP</sequence>
<evidence type="ECO:0000256" key="6">
    <source>
        <dbReference type="ARBA" id="ARBA00023157"/>
    </source>
</evidence>
<keyword evidence="5" id="KW-0560">Oxidoreductase</keyword>
<evidence type="ECO:0000313" key="10">
    <source>
        <dbReference type="EMBL" id="GMH30839.1"/>
    </source>
</evidence>
<dbReference type="SUPFAM" id="SSF55424">
    <property type="entry name" value="FAD/NAD-linked reductases, dimerisation (C-terminal) domain"/>
    <property type="match status" value="1"/>
</dbReference>
<evidence type="ECO:0000256" key="1">
    <source>
        <dbReference type="ARBA" id="ARBA00001974"/>
    </source>
</evidence>
<protein>
    <submittedName>
        <fullName evidence="10">Uncharacterized protein</fullName>
    </submittedName>
</protein>
<dbReference type="PRINTS" id="PR00368">
    <property type="entry name" value="FADPNR"/>
</dbReference>
<keyword evidence="11" id="KW-1185">Reference proteome</keyword>
<proteinExistence type="inferred from homology"/>
<dbReference type="GO" id="GO:0050660">
    <property type="term" value="F:flavin adenine dinucleotide binding"/>
    <property type="evidence" value="ECO:0007669"/>
    <property type="project" value="InterPro"/>
</dbReference>
<dbReference type="PANTHER" id="PTHR42737:SF9">
    <property type="entry name" value="GLUTATHIONE REDUCTASE"/>
    <property type="match status" value="1"/>
</dbReference>
<dbReference type="AlphaFoldDB" id="A0AAD3Y824"/>
<dbReference type="GO" id="GO:0005739">
    <property type="term" value="C:mitochondrion"/>
    <property type="evidence" value="ECO:0007669"/>
    <property type="project" value="TreeGrafter"/>
</dbReference>
<gene>
    <name evidence="10" type="ORF">Nepgr_032682</name>
</gene>
<dbReference type="Proteomes" id="UP001279734">
    <property type="component" value="Unassembled WGS sequence"/>
</dbReference>
<keyword evidence="3" id="KW-0285">Flavoprotein</keyword>
<feature type="domain" description="FAD/NAD(P)-binding" evidence="9">
    <location>
        <begin position="21"/>
        <end position="103"/>
    </location>
</feature>
<reference evidence="10" key="1">
    <citation type="submission" date="2023-05" db="EMBL/GenBank/DDBJ databases">
        <title>Nepenthes gracilis genome sequencing.</title>
        <authorList>
            <person name="Fukushima K."/>
        </authorList>
    </citation>
    <scope>NUCLEOTIDE SEQUENCE</scope>
    <source>
        <strain evidence="10">SING2019-196</strain>
    </source>
</reference>
<evidence type="ECO:0000256" key="4">
    <source>
        <dbReference type="ARBA" id="ARBA00022827"/>
    </source>
</evidence>
<keyword evidence="6" id="KW-1015">Disulfide bond</keyword>
<evidence type="ECO:0000313" key="11">
    <source>
        <dbReference type="Proteomes" id="UP001279734"/>
    </source>
</evidence>
<dbReference type="Gene3D" id="3.30.390.30">
    <property type="match status" value="2"/>
</dbReference>
<name>A0AAD3Y824_NEPGR</name>
<dbReference type="Pfam" id="PF02852">
    <property type="entry name" value="Pyr_redox_dim"/>
    <property type="match status" value="1"/>
</dbReference>
<dbReference type="InterPro" id="IPR016156">
    <property type="entry name" value="FAD/NAD-linked_Rdtase_dimer_sf"/>
</dbReference>
<comment type="caution">
    <text evidence="10">The sequence shown here is derived from an EMBL/GenBank/DDBJ whole genome shotgun (WGS) entry which is preliminary data.</text>
</comment>
<accession>A0AAD3Y824</accession>
<feature type="domain" description="Pyridine nucleotide-disulphide oxidoreductase dimerisation" evidence="8">
    <location>
        <begin position="123"/>
        <end position="177"/>
    </location>
</feature>
<dbReference type="PANTHER" id="PTHR42737">
    <property type="entry name" value="GLUTATHIONE REDUCTASE"/>
    <property type="match status" value="1"/>
</dbReference>
<dbReference type="Pfam" id="PF07992">
    <property type="entry name" value="Pyr_redox_2"/>
    <property type="match status" value="1"/>
</dbReference>
<dbReference type="GO" id="GO:0004362">
    <property type="term" value="F:glutathione-disulfide reductase (NADPH) activity"/>
    <property type="evidence" value="ECO:0007669"/>
    <property type="project" value="TreeGrafter"/>
</dbReference>
<dbReference type="GO" id="GO:0045454">
    <property type="term" value="P:cell redox homeostasis"/>
    <property type="evidence" value="ECO:0007669"/>
    <property type="project" value="InterPro"/>
</dbReference>
<dbReference type="GO" id="GO:0005829">
    <property type="term" value="C:cytosol"/>
    <property type="evidence" value="ECO:0007669"/>
    <property type="project" value="TreeGrafter"/>
</dbReference>